<feature type="domain" description="Bacterial type II secretion system protein E" evidence="4">
    <location>
        <begin position="4"/>
        <end position="286"/>
    </location>
</feature>
<evidence type="ECO:0000259" key="4">
    <source>
        <dbReference type="Pfam" id="PF00437"/>
    </source>
</evidence>
<evidence type="ECO:0000256" key="3">
    <source>
        <dbReference type="ARBA" id="ARBA00022840"/>
    </source>
</evidence>
<protein>
    <submittedName>
        <fullName evidence="5">Competence protein ComG</fullName>
    </submittedName>
</protein>
<evidence type="ECO:0000313" key="6">
    <source>
        <dbReference type="Proteomes" id="UP000434241"/>
    </source>
</evidence>
<keyword evidence="6" id="KW-1185">Reference proteome</keyword>
<name>A0A6N7VCK0_9FIRM</name>
<evidence type="ECO:0000256" key="1">
    <source>
        <dbReference type="ARBA" id="ARBA00006611"/>
    </source>
</evidence>
<dbReference type="GeneID" id="93157804"/>
<keyword evidence="3" id="KW-0067">ATP-binding</keyword>
<dbReference type="EMBL" id="VUMR01000002">
    <property type="protein sequence ID" value="MSS55447.1"/>
    <property type="molecule type" value="Genomic_DNA"/>
</dbReference>
<comment type="caution">
    <text evidence="5">The sequence shown here is derived from an EMBL/GenBank/DDBJ whole genome shotgun (WGS) entry which is preliminary data.</text>
</comment>
<evidence type="ECO:0000256" key="2">
    <source>
        <dbReference type="ARBA" id="ARBA00022741"/>
    </source>
</evidence>
<dbReference type="PANTHER" id="PTHR30258">
    <property type="entry name" value="TYPE II SECRETION SYSTEM PROTEIN GSPE-RELATED"/>
    <property type="match status" value="1"/>
</dbReference>
<dbReference type="Proteomes" id="UP000434241">
    <property type="component" value="Unassembled WGS sequence"/>
</dbReference>
<sequence>MDDLLQDLIAYAIEKKASDIHFVVQNQKLQIKLRTQNDMLDVYQDIWQPAFFEYLKFISRMDLTSPYVPQSGQFKILFHNHEIFCRFSMLNNHNVQTGVIRMLNTMHAIELNALSLWKEDTNFFNSLVPLRQGLVISVGPTNSGKTTTLHALLHEIAKTKKHKVVSLEDPIEIEDDSYLQLQINESMGFTYDVGIEQLLRHDPDIICIGETRNSYTAKMVLRASLTGHFVFTSIHAKDGKECIRRLEDLGVSKKDLASVCTAIISQRLYSRGDSKVCVYEIMDQKTLQYVLEHGRYPKEFKTLSKKITEGIEKGYIVDAQAKYDSLGFSG</sequence>
<dbReference type="InterPro" id="IPR001482">
    <property type="entry name" value="T2SS/T4SS_dom"/>
</dbReference>
<dbReference type="CDD" id="cd01129">
    <property type="entry name" value="PulE-GspE-like"/>
    <property type="match status" value="1"/>
</dbReference>
<dbReference type="GO" id="GO:0005524">
    <property type="term" value="F:ATP binding"/>
    <property type="evidence" value="ECO:0007669"/>
    <property type="project" value="UniProtKB-KW"/>
</dbReference>
<dbReference type="GO" id="GO:0005886">
    <property type="term" value="C:plasma membrane"/>
    <property type="evidence" value="ECO:0007669"/>
    <property type="project" value="TreeGrafter"/>
</dbReference>
<dbReference type="RefSeq" id="WP_154555194.1">
    <property type="nucleotide sequence ID" value="NZ_JAQCYS010000003.1"/>
</dbReference>
<keyword evidence="2" id="KW-0547">Nucleotide-binding</keyword>
<dbReference type="Gene3D" id="3.40.50.300">
    <property type="entry name" value="P-loop containing nucleotide triphosphate hydrolases"/>
    <property type="match status" value="1"/>
</dbReference>
<reference evidence="5 6" key="1">
    <citation type="submission" date="2019-08" db="EMBL/GenBank/DDBJ databases">
        <title>In-depth cultivation of the pig gut microbiome towards novel bacterial diversity and tailored functional studies.</title>
        <authorList>
            <person name="Wylensek D."/>
            <person name="Hitch T.C.A."/>
            <person name="Clavel T."/>
        </authorList>
    </citation>
    <scope>NUCLEOTIDE SEQUENCE [LARGE SCALE GENOMIC DNA]</scope>
    <source>
        <strain evidence="5 6">LKV-472-APC-3</strain>
    </source>
</reference>
<accession>A0A6N7VCK0</accession>
<dbReference type="GO" id="GO:0016887">
    <property type="term" value="F:ATP hydrolysis activity"/>
    <property type="evidence" value="ECO:0007669"/>
    <property type="project" value="TreeGrafter"/>
</dbReference>
<comment type="similarity">
    <text evidence="1">Belongs to the GSP E family.</text>
</comment>
<dbReference type="InterPro" id="IPR027417">
    <property type="entry name" value="P-loop_NTPase"/>
</dbReference>
<organism evidence="5 6">
    <name type="scientific">Holdemanella porci</name>
    <dbReference type="NCBI Taxonomy" id="2652276"/>
    <lineage>
        <taxon>Bacteria</taxon>
        <taxon>Bacillati</taxon>
        <taxon>Bacillota</taxon>
        <taxon>Erysipelotrichia</taxon>
        <taxon>Erysipelotrichales</taxon>
        <taxon>Erysipelotrichaceae</taxon>
        <taxon>Holdemanella</taxon>
    </lineage>
</organism>
<proteinExistence type="inferred from homology"/>
<dbReference type="PANTHER" id="PTHR30258:SF2">
    <property type="entry name" value="COMG OPERON PROTEIN 1"/>
    <property type="match status" value="1"/>
</dbReference>
<evidence type="ECO:0000313" key="5">
    <source>
        <dbReference type="EMBL" id="MSS55447.1"/>
    </source>
</evidence>
<dbReference type="AlphaFoldDB" id="A0A6N7VCK0"/>
<dbReference type="Gene3D" id="3.30.450.90">
    <property type="match status" value="1"/>
</dbReference>
<gene>
    <name evidence="5" type="ORF">FYJ55_00610</name>
</gene>
<dbReference type="SUPFAM" id="SSF52540">
    <property type="entry name" value="P-loop containing nucleoside triphosphate hydrolases"/>
    <property type="match status" value="1"/>
</dbReference>
<dbReference type="Pfam" id="PF00437">
    <property type="entry name" value="T2SSE"/>
    <property type="match status" value="1"/>
</dbReference>